<dbReference type="SMART" id="SM00342">
    <property type="entry name" value="HTH_ARAC"/>
    <property type="match status" value="1"/>
</dbReference>
<dbReference type="EMBL" id="BAABHO010000014">
    <property type="protein sequence ID" value="GAA4787433.1"/>
    <property type="molecule type" value="Genomic_DNA"/>
</dbReference>
<dbReference type="InterPro" id="IPR018062">
    <property type="entry name" value="HTH_AraC-typ_CS"/>
</dbReference>
<gene>
    <name evidence="5" type="ORF">GCM10023200_22050</name>
</gene>
<protein>
    <submittedName>
        <fullName evidence="5">Helix-turn-helix domain-containing protein</fullName>
    </submittedName>
</protein>
<evidence type="ECO:0000313" key="6">
    <source>
        <dbReference type="Proteomes" id="UP001500928"/>
    </source>
</evidence>
<dbReference type="InterPro" id="IPR009057">
    <property type="entry name" value="Homeodomain-like_sf"/>
</dbReference>
<keyword evidence="6" id="KW-1185">Reference proteome</keyword>
<sequence length="320" mass="34589">MGVWDIATLPAREQFGYWHEVICQAFVPLTPHRTTDEVGFAAKVETRPLASVNRARLRSRPQRTDHGSREVARTDGAYYFVNLQLAGRCATTVRGRTSVVEAGQFVVVDTAEPYFFDLDRPWQMLSFRVPHAELDARLHGRRPDLGRAVPAKGAGAAVAALMPALWSLDGADPAAAGLADSFATAVVAATATSDGTDRRAGVTRTAVLAHVERHLGDRDLTVAGVCRRFGVSPRTLHHLFADGGESFAATVRRRRLERAAAVLADPATTATVTAVAAAHGFDDPTAFARAFRRHFGLSPRELRGTNGTVGVHARPGRDRR</sequence>
<dbReference type="PROSITE" id="PS00041">
    <property type="entry name" value="HTH_ARAC_FAMILY_1"/>
    <property type="match status" value="1"/>
</dbReference>
<feature type="domain" description="HTH araC/xylS-type" evidence="4">
    <location>
        <begin position="205"/>
        <end position="305"/>
    </location>
</feature>
<evidence type="ECO:0000256" key="2">
    <source>
        <dbReference type="ARBA" id="ARBA00023125"/>
    </source>
</evidence>
<keyword evidence="3" id="KW-0804">Transcription</keyword>
<evidence type="ECO:0000313" key="5">
    <source>
        <dbReference type="EMBL" id="GAA4787433.1"/>
    </source>
</evidence>
<comment type="caution">
    <text evidence="5">The sequence shown here is derived from an EMBL/GenBank/DDBJ whole genome shotgun (WGS) entry which is preliminary data.</text>
</comment>
<dbReference type="PROSITE" id="PS01124">
    <property type="entry name" value="HTH_ARAC_FAMILY_2"/>
    <property type="match status" value="1"/>
</dbReference>
<evidence type="ECO:0000259" key="4">
    <source>
        <dbReference type="PROSITE" id="PS01124"/>
    </source>
</evidence>
<dbReference type="Pfam" id="PF14525">
    <property type="entry name" value="AraC_binding_2"/>
    <property type="match status" value="1"/>
</dbReference>
<reference evidence="6" key="1">
    <citation type="journal article" date="2019" name="Int. J. Syst. Evol. Microbiol.">
        <title>The Global Catalogue of Microorganisms (GCM) 10K type strain sequencing project: providing services to taxonomists for standard genome sequencing and annotation.</title>
        <authorList>
            <consortium name="The Broad Institute Genomics Platform"/>
            <consortium name="The Broad Institute Genome Sequencing Center for Infectious Disease"/>
            <person name="Wu L."/>
            <person name="Ma J."/>
        </authorList>
    </citation>
    <scope>NUCLEOTIDE SEQUENCE [LARGE SCALE GENOMIC DNA]</scope>
    <source>
        <strain evidence="6">JCM 17979</strain>
    </source>
</reference>
<dbReference type="InterPro" id="IPR020449">
    <property type="entry name" value="Tscrpt_reg_AraC-type_HTH"/>
</dbReference>
<keyword evidence="1" id="KW-0805">Transcription regulation</keyword>
<dbReference type="PRINTS" id="PR00032">
    <property type="entry name" value="HTHARAC"/>
</dbReference>
<dbReference type="InterPro" id="IPR050204">
    <property type="entry name" value="AraC_XylS_family_regulators"/>
</dbReference>
<dbReference type="Proteomes" id="UP001500928">
    <property type="component" value="Unassembled WGS sequence"/>
</dbReference>
<proteinExistence type="predicted"/>
<evidence type="ECO:0000256" key="3">
    <source>
        <dbReference type="ARBA" id="ARBA00023163"/>
    </source>
</evidence>
<keyword evidence="2" id="KW-0238">DNA-binding</keyword>
<accession>A0ABP9B102</accession>
<dbReference type="Pfam" id="PF12833">
    <property type="entry name" value="HTH_18"/>
    <property type="match status" value="1"/>
</dbReference>
<dbReference type="Gene3D" id="1.10.10.60">
    <property type="entry name" value="Homeodomain-like"/>
    <property type="match status" value="1"/>
</dbReference>
<dbReference type="InterPro" id="IPR018060">
    <property type="entry name" value="HTH_AraC"/>
</dbReference>
<dbReference type="PANTHER" id="PTHR46796:SF6">
    <property type="entry name" value="ARAC SUBFAMILY"/>
    <property type="match status" value="1"/>
</dbReference>
<dbReference type="RefSeq" id="WP_345414108.1">
    <property type="nucleotide sequence ID" value="NZ_BAABHO010000014.1"/>
</dbReference>
<dbReference type="PANTHER" id="PTHR46796">
    <property type="entry name" value="HTH-TYPE TRANSCRIPTIONAL ACTIVATOR RHAS-RELATED"/>
    <property type="match status" value="1"/>
</dbReference>
<name>A0ABP9B102_9PSEU</name>
<organism evidence="5 6">
    <name type="scientific">Actinomycetospora chlora</name>
    <dbReference type="NCBI Taxonomy" id="663608"/>
    <lineage>
        <taxon>Bacteria</taxon>
        <taxon>Bacillati</taxon>
        <taxon>Actinomycetota</taxon>
        <taxon>Actinomycetes</taxon>
        <taxon>Pseudonocardiales</taxon>
        <taxon>Pseudonocardiaceae</taxon>
        <taxon>Actinomycetospora</taxon>
    </lineage>
</organism>
<evidence type="ECO:0000256" key="1">
    <source>
        <dbReference type="ARBA" id="ARBA00023015"/>
    </source>
</evidence>
<dbReference type="InterPro" id="IPR035418">
    <property type="entry name" value="AraC-bd_2"/>
</dbReference>
<dbReference type="SUPFAM" id="SSF46689">
    <property type="entry name" value="Homeodomain-like"/>
    <property type="match status" value="1"/>
</dbReference>